<name>A0A3P6C2I0_BRAOL</name>
<sequence>MHRRGGGMLKASPHQIRSAHSLLLIHNLQLLHSFQMLQLLEDVAVPGDEGEGVVAVADVSVSLLCQESLVAILVLTLVVYLMYGGLLL</sequence>
<keyword evidence="1" id="KW-1133">Transmembrane helix</keyword>
<reference evidence="2" key="1">
    <citation type="submission" date="2018-11" db="EMBL/GenBank/DDBJ databases">
        <authorList>
            <consortium name="Genoscope - CEA"/>
            <person name="William W."/>
        </authorList>
    </citation>
    <scope>NUCLEOTIDE SEQUENCE</scope>
</reference>
<organism evidence="2">
    <name type="scientific">Brassica oleracea</name>
    <name type="common">Wild cabbage</name>
    <dbReference type="NCBI Taxonomy" id="3712"/>
    <lineage>
        <taxon>Eukaryota</taxon>
        <taxon>Viridiplantae</taxon>
        <taxon>Streptophyta</taxon>
        <taxon>Embryophyta</taxon>
        <taxon>Tracheophyta</taxon>
        <taxon>Spermatophyta</taxon>
        <taxon>Magnoliopsida</taxon>
        <taxon>eudicotyledons</taxon>
        <taxon>Gunneridae</taxon>
        <taxon>Pentapetalae</taxon>
        <taxon>rosids</taxon>
        <taxon>malvids</taxon>
        <taxon>Brassicales</taxon>
        <taxon>Brassicaceae</taxon>
        <taxon>Brassiceae</taxon>
        <taxon>Brassica</taxon>
    </lineage>
</organism>
<evidence type="ECO:0000256" key="1">
    <source>
        <dbReference type="SAM" id="Phobius"/>
    </source>
</evidence>
<protein>
    <submittedName>
        <fullName evidence="2">Uncharacterized protein</fullName>
    </submittedName>
</protein>
<feature type="transmembrane region" description="Helical" evidence="1">
    <location>
        <begin position="60"/>
        <end position="83"/>
    </location>
</feature>
<keyword evidence="1" id="KW-0472">Membrane</keyword>
<accession>A0A3P6C2I0</accession>
<dbReference type="EMBL" id="LR031873">
    <property type="protein sequence ID" value="VDD09396.1"/>
    <property type="molecule type" value="Genomic_DNA"/>
</dbReference>
<evidence type="ECO:0000313" key="2">
    <source>
        <dbReference type="EMBL" id="VDD09396.1"/>
    </source>
</evidence>
<keyword evidence="1" id="KW-0812">Transmembrane</keyword>
<dbReference type="AlphaFoldDB" id="A0A3P6C2I0"/>
<proteinExistence type="predicted"/>
<gene>
    <name evidence="2" type="ORF">BOLC4T24847H</name>
</gene>